<dbReference type="InterPro" id="IPR014168">
    <property type="entry name" value="Tol-Pal_TolR"/>
</dbReference>
<dbReference type="NCBIfam" id="TIGR02801">
    <property type="entry name" value="tolR"/>
    <property type="match status" value="1"/>
</dbReference>
<evidence type="ECO:0000256" key="10">
    <source>
        <dbReference type="RuleBase" id="RU003879"/>
    </source>
</evidence>
<dbReference type="PANTHER" id="PTHR30558">
    <property type="entry name" value="EXBD MEMBRANE COMPONENT OF PMF-DRIVEN MACROMOLECULE IMPORT SYSTEM"/>
    <property type="match status" value="1"/>
</dbReference>
<comment type="subcellular location">
    <subcellularLocation>
        <location evidence="1">Cell membrane</location>
        <topology evidence="1">Single-pass membrane protein</topology>
    </subcellularLocation>
    <subcellularLocation>
        <location evidence="10">Cell membrane</location>
        <topology evidence="10">Single-pass type II membrane protein</topology>
    </subcellularLocation>
</comment>
<evidence type="ECO:0000256" key="4">
    <source>
        <dbReference type="ARBA" id="ARBA00022519"/>
    </source>
</evidence>
<keyword evidence="9" id="KW-0131">Cell cycle</keyword>
<evidence type="ECO:0000313" key="13">
    <source>
        <dbReference type="Proteomes" id="UP001172778"/>
    </source>
</evidence>
<keyword evidence="6 10" id="KW-0812">Transmembrane</keyword>
<evidence type="ECO:0000256" key="11">
    <source>
        <dbReference type="SAM" id="Phobius"/>
    </source>
</evidence>
<protein>
    <submittedName>
        <fullName evidence="12">Protein TolR</fullName>
    </submittedName>
</protein>
<keyword evidence="8 11" id="KW-0472">Membrane</keyword>
<evidence type="ECO:0000256" key="2">
    <source>
        <dbReference type="ARBA" id="ARBA00005811"/>
    </source>
</evidence>
<comment type="caution">
    <text evidence="12">The sequence shown here is derived from an EMBL/GenBank/DDBJ whole genome shotgun (WGS) entry which is preliminary data.</text>
</comment>
<evidence type="ECO:0000256" key="1">
    <source>
        <dbReference type="ARBA" id="ARBA00004162"/>
    </source>
</evidence>
<keyword evidence="5" id="KW-0132">Cell division</keyword>
<dbReference type="RefSeq" id="WP_284098805.1">
    <property type="nucleotide sequence ID" value="NZ_JARRAF010000001.1"/>
</dbReference>
<evidence type="ECO:0000256" key="9">
    <source>
        <dbReference type="ARBA" id="ARBA00023306"/>
    </source>
</evidence>
<dbReference type="Proteomes" id="UP001172778">
    <property type="component" value="Unassembled WGS sequence"/>
</dbReference>
<evidence type="ECO:0000256" key="8">
    <source>
        <dbReference type="ARBA" id="ARBA00023136"/>
    </source>
</evidence>
<evidence type="ECO:0000256" key="6">
    <source>
        <dbReference type="ARBA" id="ARBA00022692"/>
    </source>
</evidence>
<comment type="similarity">
    <text evidence="2 10">Belongs to the ExbD/TolR family.</text>
</comment>
<name>A0ABT7DRC4_9NEIS</name>
<dbReference type="Gene3D" id="3.30.420.270">
    <property type="match status" value="1"/>
</dbReference>
<keyword evidence="4" id="KW-0997">Cell inner membrane</keyword>
<dbReference type="Pfam" id="PF02472">
    <property type="entry name" value="ExbD"/>
    <property type="match status" value="1"/>
</dbReference>
<dbReference type="PANTHER" id="PTHR30558:SF7">
    <property type="entry name" value="TOL-PAL SYSTEM PROTEIN TOLR"/>
    <property type="match status" value="1"/>
</dbReference>
<evidence type="ECO:0000256" key="3">
    <source>
        <dbReference type="ARBA" id="ARBA00022475"/>
    </source>
</evidence>
<dbReference type="InterPro" id="IPR003400">
    <property type="entry name" value="ExbD"/>
</dbReference>
<organism evidence="12 13">
    <name type="scientific">Parachitinimonas caeni</name>
    <dbReference type="NCBI Taxonomy" id="3031301"/>
    <lineage>
        <taxon>Bacteria</taxon>
        <taxon>Pseudomonadati</taxon>
        <taxon>Pseudomonadota</taxon>
        <taxon>Betaproteobacteria</taxon>
        <taxon>Neisseriales</taxon>
        <taxon>Chitinibacteraceae</taxon>
        <taxon>Parachitinimonas</taxon>
    </lineage>
</organism>
<proteinExistence type="inferred from homology"/>
<evidence type="ECO:0000256" key="5">
    <source>
        <dbReference type="ARBA" id="ARBA00022618"/>
    </source>
</evidence>
<sequence length="137" mass="14954">MARRTRRAMAQINVVPYIDVMLVLLVIFMVAAPMMQPGLVNLPSVDRADRQLSIQPLRVEIDKNGGYSLIDGAGKPQPQADIVALTAAIKVKLEGQADRPVVIAADKAVRYEAVVKTMDALKRQQVQRVGLVVQPGK</sequence>
<gene>
    <name evidence="12" type="primary">tolR</name>
    <name evidence="12" type="ORF">PZA18_00485</name>
</gene>
<feature type="transmembrane region" description="Helical" evidence="11">
    <location>
        <begin position="12"/>
        <end position="35"/>
    </location>
</feature>
<accession>A0ABT7DRC4</accession>
<keyword evidence="7 11" id="KW-1133">Transmembrane helix</keyword>
<evidence type="ECO:0000313" key="12">
    <source>
        <dbReference type="EMBL" id="MDK2122519.1"/>
    </source>
</evidence>
<keyword evidence="10" id="KW-0653">Protein transport</keyword>
<keyword evidence="13" id="KW-1185">Reference proteome</keyword>
<reference evidence="12" key="1">
    <citation type="submission" date="2023-03" db="EMBL/GenBank/DDBJ databases">
        <title>Chitinimonas shenzhenensis gen. nov., sp. nov., a novel member of family Burkholderiaceae isolated from activated sludge collected in Shen Zhen, China.</title>
        <authorList>
            <person name="Wang X."/>
        </authorList>
    </citation>
    <scope>NUCLEOTIDE SEQUENCE</scope>
    <source>
        <strain evidence="12">DQS-5</strain>
    </source>
</reference>
<evidence type="ECO:0000256" key="7">
    <source>
        <dbReference type="ARBA" id="ARBA00022989"/>
    </source>
</evidence>
<keyword evidence="10" id="KW-0813">Transport</keyword>
<dbReference type="EMBL" id="JARRAF010000001">
    <property type="protein sequence ID" value="MDK2122519.1"/>
    <property type="molecule type" value="Genomic_DNA"/>
</dbReference>
<keyword evidence="3" id="KW-1003">Cell membrane</keyword>